<evidence type="ECO:0000256" key="3">
    <source>
        <dbReference type="ARBA" id="ARBA00022692"/>
    </source>
</evidence>
<gene>
    <name evidence="8" type="ORF">E6O51_02860</name>
</gene>
<reference evidence="8 9" key="1">
    <citation type="submission" date="2019-04" db="EMBL/GenBank/DDBJ databases">
        <title>Azoarcus rhizosphaerae sp. nov. isolated from rhizosphere of Ficus religiosa.</title>
        <authorList>
            <person name="Lin S.-Y."/>
            <person name="Hameed A."/>
            <person name="Hsu Y.-H."/>
            <person name="Young C.-C."/>
        </authorList>
    </citation>
    <scope>NUCLEOTIDE SEQUENCE [LARGE SCALE GENOMIC DNA]</scope>
    <source>
        <strain evidence="8 9">CC-YHH848</strain>
    </source>
</reference>
<dbReference type="Gene3D" id="1.20.81.30">
    <property type="entry name" value="Type II secretion system (T2SS), domain F"/>
    <property type="match status" value="1"/>
</dbReference>
<dbReference type="InterPro" id="IPR018076">
    <property type="entry name" value="T2SS_GspF_dom"/>
</dbReference>
<name>A0A4S4AXB1_9RHOO</name>
<proteinExistence type="predicted"/>
<dbReference type="InterPro" id="IPR042094">
    <property type="entry name" value="T2SS_GspF_sf"/>
</dbReference>
<keyword evidence="9" id="KW-1185">Reference proteome</keyword>
<feature type="domain" description="Type II secretion system protein GspF" evidence="7">
    <location>
        <begin position="159"/>
        <end position="287"/>
    </location>
</feature>
<accession>A0A4S4AXB1</accession>
<evidence type="ECO:0000313" key="8">
    <source>
        <dbReference type="EMBL" id="THF64273.1"/>
    </source>
</evidence>
<dbReference type="AlphaFoldDB" id="A0A4S4AXB1"/>
<keyword evidence="5 6" id="KW-0472">Membrane</keyword>
<dbReference type="Pfam" id="PF00482">
    <property type="entry name" value="T2SSF"/>
    <property type="match status" value="1"/>
</dbReference>
<keyword evidence="3 6" id="KW-0812">Transmembrane</keyword>
<dbReference type="OrthoDB" id="8534919at2"/>
<dbReference type="PANTHER" id="PTHR35007">
    <property type="entry name" value="INTEGRAL MEMBRANE PROTEIN-RELATED"/>
    <property type="match status" value="1"/>
</dbReference>
<feature type="transmembrane region" description="Helical" evidence="6">
    <location>
        <begin position="6"/>
        <end position="24"/>
    </location>
</feature>
<keyword evidence="4 6" id="KW-1133">Transmembrane helix</keyword>
<dbReference type="Proteomes" id="UP000307956">
    <property type="component" value="Unassembled WGS sequence"/>
</dbReference>
<feature type="transmembrane region" description="Helical" evidence="6">
    <location>
        <begin position="91"/>
        <end position="114"/>
    </location>
</feature>
<protein>
    <submittedName>
        <fullName evidence="8">Type II secretion system F family protein</fullName>
    </submittedName>
</protein>
<feature type="transmembrane region" description="Helical" evidence="6">
    <location>
        <begin position="120"/>
        <end position="141"/>
    </location>
</feature>
<dbReference type="GO" id="GO:0005886">
    <property type="term" value="C:plasma membrane"/>
    <property type="evidence" value="ECO:0007669"/>
    <property type="project" value="UniProtKB-SubCell"/>
</dbReference>
<evidence type="ECO:0000256" key="4">
    <source>
        <dbReference type="ARBA" id="ARBA00022989"/>
    </source>
</evidence>
<dbReference type="EMBL" id="SSOD01000002">
    <property type="protein sequence ID" value="THF64273.1"/>
    <property type="molecule type" value="Genomic_DNA"/>
</dbReference>
<organism evidence="8 9">
    <name type="scientific">Pseudothauera rhizosphaerae</name>
    <dbReference type="NCBI Taxonomy" id="2565932"/>
    <lineage>
        <taxon>Bacteria</taxon>
        <taxon>Pseudomonadati</taxon>
        <taxon>Pseudomonadota</taxon>
        <taxon>Betaproteobacteria</taxon>
        <taxon>Rhodocyclales</taxon>
        <taxon>Zoogloeaceae</taxon>
        <taxon>Pseudothauera</taxon>
    </lineage>
</organism>
<dbReference type="RefSeq" id="WP_136383462.1">
    <property type="nucleotide sequence ID" value="NZ_SSOD01000002.1"/>
</dbReference>
<dbReference type="PANTHER" id="PTHR35007:SF2">
    <property type="entry name" value="PILUS ASSEMBLE PROTEIN"/>
    <property type="match status" value="1"/>
</dbReference>
<keyword evidence="2" id="KW-1003">Cell membrane</keyword>
<feature type="transmembrane region" description="Helical" evidence="6">
    <location>
        <begin position="271"/>
        <end position="293"/>
    </location>
</feature>
<sequence>MNWWWLGAGLLALLGAGALVVASLPRYDRRMERRFAAALGGGEEVLQLFGGHEAGLFERLARRGLTPFGEDREHFDRLLTRCGWRGPRARLIAWTLMAALPVAAAVVTAVLALAEGEPPATVLAAALFAFALCFVAPRRILARLASRRRQAMRQEVVPFIYMLRMLLDAGLSLEHALNVIVEQGRAQIPTLAPEIEFAVRRIQAGDDRADALGMMAAPLEVPELSDTVAMLRQVSRYGGNIRDSLANYAQAVEERHIDRLREYVSKLSAKMTVVMVTCLFPALLIFVAGPGFVGLAKALRGGIGG</sequence>
<evidence type="ECO:0000256" key="6">
    <source>
        <dbReference type="SAM" id="Phobius"/>
    </source>
</evidence>
<evidence type="ECO:0000313" key="9">
    <source>
        <dbReference type="Proteomes" id="UP000307956"/>
    </source>
</evidence>
<evidence type="ECO:0000256" key="1">
    <source>
        <dbReference type="ARBA" id="ARBA00004651"/>
    </source>
</evidence>
<evidence type="ECO:0000256" key="5">
    <source>
        <dbReference type="ARBA" id="ARBA00023136"/>
    </source>
</evidence>
<evidence type="ECO:0000256" key="2">
    <source>
        <dbReference type="ARBA" id="ARBA00022475"/>
    </source>
</evidence>
<comment type="subcellular location">
    <subcellularLocation>
        <location evidence="1">Cell membrane</location>
        <topology evidence="1">Multi-pass membrane protein</topology>
    </subcellularLocation>
</comment>
<comment type="caution">
    <text evidence="8">The sequence shown here is derived from an EMBL/GenBank/DDBJ whole genome shotgun (WGS) entry which is preliminary data.</text>
</comment>
<evidence type="ECO:0000259" key="7">
    <source>
        <dbReference type="Pfam" id="PF00482"/>
    </source>
</evidence>